<keyword evidence="3 9" id="KW-0813">Transport</keyword>
<comment type="subcellular location">
    <subcellularLocation>
        <location evidence="1 9">Cell membrane</location>
        <topology evidence="1 9">Multi-pass membrane protein</topology>
    </subcellularLocation>
</comment>
<keyword evidence="4 9" id="KW-1003">Cell membrane</keyword>
<keyword evidence="8 9" id="KW-0472">Membrane</keyword>
<dbReference type="FunFam" id="1.20.1530.20:FF:000009">
    <property type="entry name" value="Arsenite transporter, ACR3 family"/>
    <property type="match status" value="1"/>
</dbReference>
<accession>A0A9J7BW00</accession>
<dbReference type="KEGG" id="orp:MOP44_21395"/>
<evidence type="ECO:0000256" key="7">
    <source>
        <dbReference type="ARBA" id="ARBA00022989"/>
    </source>
</evidence>
<dbReference type="PANTHER" id="PTHR43057">
    <property type="entry name" value="ARSENITE EFFLUX TRANSPORTER"/>
    <property type="match status" value="1"/>
</dbReference>
<feature type="transmembrane region" description="Helical" evidence="10">
    <location>
        <begin position="59"/>
        <end position="83"/>
    </location>
</feature>
<feature type="transmembrane region" description="Helical" evidence="10">
    <location>
        <begin position="266"/>
        <end position="289"/>
    </location>
</feature>
<evidence type="ECO:0000256" key="4">
    <source>
        <dbReference type="ARBA" id="ARBA00022475"/>
    </source>
</evidence>
<keyword evidence="12" id="KW-1185">Reference proteome</keyword>
<feature type="transmembrane region" description="Helical" evidence="10">
    <location>
        <begin position="89"/>
        <end position="108"/>
    </location>
</feature>
<feature type="transmembrane region" description="Helical" evidence="10">
    <location>
        <begin position="167"/>
        <end position="186"/>
    </location>
</feature>
<dbReference type="InterPro" id="IPR004706">
    <property type="entry name" value="Arsenical-R_Acr3"/>
</dbReference>
<dbReference type="AlphaFoldDB" id="A0A9J7BW00"/>
<evidence type="ECO:0000313" key="11">
    <source>
        <dbReference type="EMBL" id="UWZ87051.1"/>
    </source>
</evidence>
<feature type="transmembrane region" description="Helical" evidence="10">
    <location>
        <begin position="232"/>
        <end position="254"/>
    </location>
</feature>
<dbReference type="Gene3D" id="1.20.1530.20">
    <property type="match status" value="1"/>
</dbReference>
<dbReference type="InterPro" id="IPR038770">
    <property type="entry name" value="Na+/solute_symporter_sf"/>
</dbReference>
<name>A0A9J7BW00_9BACT</name>
<evidence type="ECO:0000256" key="8">
    <source>
        <dbReference type="ARBA" id="ARBA00023136"/>
    </source>
</evidence>
<reference evidence="11" key="1">
    <citation type="submission" date="2021-04" db="EMBL/GenBank/DDBJ databases">
        <title>Phylogenetic analysis of Acidobacteriaceae.</title>
        <authorList>
            <person name="Qiu L."/>
            <person name="Zhang Q."/>
        </authorList>
    </citation>
    <scope>NUCLEOTIDE SEQUENCE</scope>
    <source>
        <strain evidence="11">DSM 25168</strain>
    </source>
</reference>
<dbReference type="Proteomes" id="UP001059380">
    <property type="component" value="Chromosome"/>
</dbReference>
<evidence type="ECO:0000256" key="6">
    <source>
        <dbReference type="ARBA" id="ARBA00022849"/>
    </source>
</evidence>
<feature type="transmembrane region" description="Helical" evidence="10">
    <location>
        <begin position="198"/>
        <end position="220"/>
    </location>
</feature>
<dbReference type="GO" id="GO:0015104">
    <property type="term" value="F:antimonite transmembrane transporter activity"/>
    <property type="evidence" value="ECO:0007669"/>
    <property type="project" value="TreeGrafter"/>
</dbReference>
<evidence type="ECO:0000313" key="12">
    <source>
        <dbReference type="Proteomes" id="UP001059380"/>
    </source>
</evidence>
<gene>
    <name evidence="11" type="primary">arsB</name>
    <name evidence="11" type="ORF">MOP44_21395</name>
</gene>
<dbReference type="EMBL" id="CP093313">
    <property type="protein sequence ID" value="UWZ87051.1"/>
    <property type="molecule type" value="Genomic_DNA"/>
</dbReference>
<feature type="transmembrane region" description="Helical" evidence="10">
    <location>
        <begin position="20"/>
        <end position="39"/>
    </location>
</feature>
<evidence type="ECO:0000256" key="9">
    <source>
        <dbReference type="PIRNR" id="PIRNR005508"/>
    </source>
</evidence>
<dbReference type="GO" id="GO:0046685">
    <property type="term" value="P:response to arsenic-containing substance"/>
    <property type="evidence" value="ECO:0007669"/>
    <property type="project" value="UniProtKB-KW"/>
</dbReference>
<dbReference type="Pfam" id="PF01758">
    <property type="entry name" value="SBF"/>
    <property type="match status" value="1"/>
</dbReference>
<dbReference type="GO" id="GO:0015297">
    <property type="term" value="F:antiporter activity"/>
    <property type="evidence" value="ECO:0007669"/>
    <property type="project" value="UniProtKB-UniRule"/>
</dbReference>
<dbReference type="GO" id="GO:0005886">
    <property type="term" value="C:plasma membrane"/>
    <property type="evidence" value="ECO:0007669"/>
    <property type="project" value="UniProtKB-SubCell"/>
</dbReference>
<organism evidence="11 12">
    <name type="scientific">Occallatibacter riparius</name>
    <dbReference type="NCBI Taxonomy" id="1002689"/>
    <lineage>
        <taxon>Bacteria</taxon>
        <taxon>Pseudomonadati</taxon>
        <taxon>Acidobacteriota</taxon>
        <taxon>Terriglobia</taxon>
        <taxon>Terriglobales</taxon>
        <taxon>Acidobacteriaceae</taxon>
        <taxon>Occallatibacter</taxon>
    </lineage>
</organism>
<dbReference type="InterPro" id="IPR002657">
    <property type="entry name" value="BilAc:Na_symport/Acr3"/>
</dbReference>
<evidence type="ECO:0000256" key="1">
    <source>
        <dbReference type="ARBA" id="ARBA00004651"/>
    </source>
</evidence>
<feature type="transmembrane region" description="Helical" evidence="10">
    <location>
        <begin position="120"/>
        <end position="142"/>
    </location>
</feature>
<comment type="similarity">
    <text evidence="2 9">Belongs to the arsenical resistance-3 (ACR3) (TC 2.A.59) family.</text>
</comment>
<proteinExistence type="inferred from homology"/>
<dbReference type="PIRSF" id="PIRSF005508">
    <property type="entry name" value="Acr3"/>
    <property type="match status" value="1"/>
</dbReference>
<evidence type="ECO:0000256" key="2">
    <source>
        <dbReference type="ARBA" id="ARBA00010110"/>
    </source>
</evidence>
<evidence type="ECO:0000256" key="10">
    <source>
        <dbReference type="SAM" id="Phobius"/>
    </source>
</evidence>
<evidence type="ECO:0000256" key="3">
    <source>
        <dbReference type="ARBA" id="ARBA00022448"/>
    </source>
</evidence>
<dbReference type="NCBIfam" id="TIGR00832">
    <property type="entry name" value="acr3"/>
    <property type="match status" value="1"/>
</dbReference>
<evidence type="ECO:0000256" key="5">
    <source>
        <dbReference type="ARBA" id="ARBA00022692"/>
    </source>
</evidence>
<keyword evidence="7 9" id="KW-1133">Transmembrane helix</keyword>
<protein>
    <submittedName>
        <fullName evidence="11">ACR3 family arsenite efflux transporter</fullName>
    </submittedName>
</protein>
<dbReference type="GO" id="GO:0015105">
    <property type="term" value="F:arsenite transmembrane transporter activity"/>
    <property type="evidence" value="ECO:0007669"/>
    <property type="project" value="TreeGrafter"/>
</dbReference>
<dbReference type="PANTHER" id="PTHR43057:SF1">
    <property type="entry name" value="ARSENICAL-RESISTANCE PROTEIN 3"/>
    <property type="match status" value="1"/>
</dbReference>
<keyword evidence="6" id="KW-0059">Arsenical resistance</keyword>
<keyword evidence="5 9" id="KW-0812">Transmembrane</keyword>
<sequence>MAVGVLLGWLAPGVVPFLNRFSVGTTSIPIAAGLILMMYPPFTRVRYEELHEVFRNKRVLTLSLAQNWVIGPVLMFALAIIFLRGYPEYMAGLIMIGLARCIAMVIVWNELAKGDTQYAAGLVAFNSLFQVFFYSVYSWVFITVLPGWFGLKGAVVNISIGEIARSVFVYLGIPFLAGFITRTVLVKAKGREWYDRSFVPRVAPLTLVALLFTIVVMFSLKGSYIVRLPLDVLRIAVPLLIYFVVMFLVSFWMGRKLGADYSKTTTLSFTAASNNFELAIAVAVSVFGISSGAAFAAVIGPLVEVPVMIALVNLALYFQRRYFNDPQPASVTGTCTVRNS</sequence>
<feature type="transmembrane region" description="Helical" evidence="10">
    <location>
        <begin position="295"/>
        <end position="318"/>
    </location>
</feature>